<accession>A0AAW0A671</accession>
<proteinExistence type="predicted"/>
<feature type="region of interest" description="Disordered" evidence="1">
    <location>
        <begin position="206"/>
        <end position="252"/>
    </location>
</feature>
<feature type="compositionally biased region" description="Polar residues" evidence="1">
    <location>
        <begin position="217"/>
        <end position="230"/>
    </location>
</feature>
<dbReference type="EMBL" id="JAWWNJ010000082">
    <property type="protein sequence ID" value="KAK7001695.1"/>
    <property type="molecule type" value="Genomic_DNA"/>
</dbReference>
<comment type="caution">
    <text evidence="2">The sequence shown here is derived from an EMBL/GenBank/DDBJ whole genome shotgun (WGS) entry which is preliminary data.</text>
</comment>
<evidence type="ECO:0000313" key="2">
    <source>
        <dbReference type="EMBL" id="KAK7001695.1"/>
    </source>
</evidence>
<sequence>MSDQSEAMAHLAWLGPEYFKPGARARRSQRNGLAWLAQAMAWLGWLLALSQGQQNTRTRASANYKIQYLVFGYPPQGRHIVAIRLRVGDGIQFRHFCNMYARNEARSIQQLTPALPQLPSFRPIAYDVSCPRPLHLAPRHYRRVHQPTDSPALTVAAVIREADPNGHLLLQGKKYIQCTARTLLKRTHHRRLSTATARLLPYHRTQAHHPPVPSAARSLTTVDSTSTTQLKLPAPKTSRVPSSRRQARETAPKKTIVLQRPAILNLFNRRRCTQTITARSTLRSRFSTQHPPLPPLTPPALVDIFTVNLRIKARG</sequence>
<evidence type="ECO:0000313" key="3">
    <source>
        <dbReference type="Proteomes" id="UP001362999"/>
    </source>
</evidence>
<name>A0AAW0A671_9AGAR</name>
<evidence type="ECO:0000256" key="1">
    <source>
        <dbReference type="SAM" id="MobiDB-lite"/>
    </source>
</evidence>
<protein>
    <submittedName>
        <fullName evidence="2">Uncharacterized protein</fullName>
    </submittedName>
</protein>
<keyword evidence="3" id="KW-1185">Reference proteome</keyword>
<gene>
    <name evidence="2" type="ORF">R3P38DRAFT_3283967</name>
</gene>
<dbReference type="Proteomes" id="UP001362999">
    <property type="component" value="Unassembled WGS sequence"/>
</dbReference>
<reference evidence="2 3" key="1">
    <citation type="journal article" date="2024" name="J Genomics">
        <title>Draft genome sequencing and assembly of Favolaschia claudopus CIRM-BRFM 2984 isolated from oak limbs.</title>
        <authorList>
            <person name="Navarro D."/>
            <person name="Drula E."/>
            <person name="Chaduli D."/>
            <person name="Cazenave R."/>
            <person name="Ahrendt S."/>
            <person name="Wang J."/>
            <person name="Lipzen A."/>
            <person name="Daum C."/>
            <person name="Barry K."/>
            <person name="Grigoriev I.V."/>
            <person name="Favel A."/>
            <person name="Rosso M.N."/>
            <person name="Martin F."/>
        </authorList>
    </citation>
    <scope>NUCLEOTIDE SEQUENCE [LARGE SCALE GENOMIC DNA]</scope>
    <source>
        <strain evidence="2 3">CIRM-BRFM 2984</strain>
    </source>
</reference>
<organism evidence="2 3">
    <name type="scientific">Favolaschia claudopus</name>
    <dbReference type="NCBI Taxonomy" id="2862362"/>
    <lineage>
        <taxon>Eukaryota</taxon>
        <taxon>Fungi</taxon>
        <taxon>Dikarya</taxon>
        <taxon>Basidiomycota</taxon>
        <taxon>Agaricomycotina</taxon>
        <taxon>Agaricomycetes</taxon>
        <taxon>Agaricomycetidae</taxon>
        <taxon>Agaricales</taxon>
        <taxon>Marasmiineae</taxon>
        <taxon>Mycenaceae</taxon>
        <taxon>Favolaschia</taxon>
    </lineage>
</organism>
<dbReference type="AlphaFoldDB" id="A0AAW0A671"/>